<gene>
    <name evidence="1" type="ORF">HNP65_000730</name>
</gene>
<dbReference type="PANTHER" id="PTHR48098:SF6">
    <property type="entry name" value="FERRI-BACILLIBACTIN ESTERASE BESA"/>
    <property type="match status" value="1"/>
</dbReference>
<dbReference type="InterPro" id="IPR029058">
    <property type="entry name" value="AB_hydrolase_fold"/>
</dbReference>
<dbReference type="AlphaFoldDB" id="A0A841GRZ1"/>
<dbReference type="GO" id="GO:0016787">
    <property type="term" value="F:hydrolase activity"/>
    <property type="evidence" value="ECO:0007669"/>
    <property type="project" value="UniProtKB-KW"/>
</dbReference>
<name>A0A841GRZ1_9BACT</name>
<dbReference type="Proteomes" id="UP000555828">
    <property type="component" value="Unassembled WGS sequence"/>
</dbReference>
<keyword evidence="2" id="KW-1185">Reference proteome</keyword>
<organism evidence="1 2">
    <name type="scientific">Thermosipho japonicus</name>
    <dbReference type="NCBI Taxonomy" id="90323"/>
    <lineage>
        <taxon>Bacteria</taxon>
        <taxon>Thermotogati</taxon>
        <taxon>Thermotogota</taxon>
        <taxon>Thermotogae</taxon>
        <taxon>Thermotogales</taxon>
        <taxon>Fervidobacteriaceae</taxon>
        <taxon>Thermosipho</taxon>
    </lineage>
</organism>
<dbReference type="EMBL" id="JACHEX010000001">
    <property type="protein sequence ID" value="MBB6062308.1"/>
    <property type="molecule type" value="Genomic_DNA"/>
</dbReference>
<comment type="caution">
    <text evidence="1">The sequence shown here is derived from an EMBL/GenBank/DDBJ whole genome shotgun (WGS) entry which is preliminary data.</text>
</comment>
<dbReference type="SUPFAM" id="SSF53474">
    <property type="entry name" value="alpha/beta-Hydrolases"/>
    <property type="match status" value="1"/>
</dbReference>
<proteinExistence type="predicted"/>
<keyword evidence="1" id="KW-0378">Hydrolase</keyword>
<evidence type="ECO:0000313" key="2">
    <source>
        <dbReference type="Proteomes" id="UP000555828"/>
    </source>
</evidence>
<dbReference type="InterPro" id="IPR000801">
    <property type="entry name" value="Esterase-like"/>
</dbReference>
<dbReference type="Pfam" id="PF00756">
    <property type="entry name" value="Esterase"/>
    <property type="match status" value="1"/>
</dbReference>
<evidence type="ECO:0000313" key="1">
    <source>
        <dbReference type="EMBL" id="MBB6062308.1"/>
    </source>
</evidence>
<protein>
    <submittedName>
        <fullName evidence="1">Putative alpha/beta superfamily hydrolase</fullName>
    </submittedName>
</protein>
<dbReference type="PANTHER" id="PTHR48098">
    <property type="entry name" value="ENTEROCHELIN ESTERASE-RELATED"/>
    <property type="match status" value="1"/>
</dbReference>
<dbReference type="Gene3D" id="3.40.50.1820">
    <property type="entry name" value="alpha/beta hydrolase"/>
    <property type="match status" value="1"/>
</dbReference>
<reference evidence="1 2" key="1">
    <citation type="submission" date="2020-08" db="EMBL/GenBank/DDBJ databases">
        <title>Genomic Encyclopedia of Type Strains, Phase IV (KMG-IV): sequencing the most valuable type-strain genomes for metagenomic binning, comparative biology and taxonomic classification.</title>
        <authorList>
            <person name="Goeker M."/>
        </authorList>
    </citation>
    <scope>NUCLEOTIDE SEQUENCE [LARGE SCALE GENOMIC DNA]</scope>
    <source>
        <strain evidence="1 2">DSM 13481</strain>
    </source>
</reference>
<dbReference type="RefSeq" id="WP_184618973.1">
    <property type="nucleotide sequence ID" value="NZ_JACHEX010000001.1"/>
</dbReference>
<sequence>MKKLFFLVLTLSITTSIFSYTVYFEIENLEKVENDIFLAGSFNSWKYGDPNFKFEFKNGKYILKTDLSGVIKFTVNRGSKEKSEIGSVRIARIFKDNIKIKLFVKGFSDMKGKLIKYENFYSPQLKNFRDIIVYIPPKYKENLPVIYMHDGQNLFDKKTSFIGIEWKIDETLDELINKGEIEPIIVVGIYNTEDRLYEYSPWYDEKFKAGGKGDSYIKFIVETLKPFIDNNFKTNKEKIFIGGSSMGGLISLYALAKYPEIFSGAIVMSPSLFFANGKIFEYIKDNPPKGKIYMDVGKLEDKEMVILANKMKELLNDFSVKIYFRIDEDGKHNEYFWGKRFKDVIKKILND</sequence>
<accession>A0A841GRZ1</accession>
<dbReference type="InterPro" id="IPR050583">
    <property type="entry name" value="Mycobacterial_A85_antigen"/>
</dbReference>